<keyword evidence="5" id="KW-0010">Activator</keyword>
<dbReference type="Proteomes" id="UP001623290">
    <property type="component" value="Plasmid unnamed1"/>
</dbReference>
<evidence type="ECO:0000256" key="2">
    <source>
        <dbReference type="ARBA" id="ARBA00017250"/>
    </source>
</evidence>
<dbReference type="PRINTS" id="PR00040">
    <property type="entry name" value="HTHMERR"/>
</dbReference>
<dbReference type="Pfam" id="PF13411">
    <property type="entry name" value="MerR_1"/>
    <property type="match status" value="1"/>
</dbReference>
<evidence type="ECO:0000256" key="6">
    <source>
        <dbReference type="ARBA" id="ARBA00031472"/>
    </source>
</evidence>
<feature type="domain" description="HTH merR-type" evidence="8">
    <location>
        <begin position="34"/>
        <end position="102"/>
    </location>
</feature>
<dbReference type="SMART" id="SM00422">
    <property type="entry name" value="HTH_MERR"/>
    <property type="match status" value="1"/>
</dbReference>
<evidence type="ECO:0000256" key="3">
    <source>
        <dbReference type="ARBA" id="ARBA00023008"/>
    </source>
</evidence>
<keyword evidence="4" id="KW-0238">DNA-binding</keyword>
<comment type="subunit">
    <text evidence="1">Homodimer.</text>
</comment>
<evidence type="ECO:0000256" key="5">
    <source>
        <dbReference type="ARBA" id="ARBA00023159"/>
    </source>
</evidence>
<evidence type="ECO:0000259" key="8">
    <source>
        <dbReference type="PROSITE" id="PS50937"/>
    </source>
</evidence>
<dbReference type="InterPro" id="IPR047057">
    <property type="entry name" value="MerR_fam"/>
</dbReference>
<keyword evidence="9" id="KW-0614">Plasmid</keyword>
<dbReference type="PROSITE" id="PS50937">
    <property type="entry name" value="HTH_MERR_2"/>
    <property type="match status" value="1"/>
</dbReference>
<geneLocation type="plasmid" evidence="9 10">
    <name>unnamed1</name>
</geneLocation>
<evidence type="ECO:0000256" key="7">
    <source>
        <dbReference type="ARBA" id="ARBA00032335"/>
    </source>
</evidence>
<evidence type="ECO:0000313" key="10">
    <source>
        <dbReference type="Proteomes" id="UP001623290"/>
    </source>
</evidence>
<evidence type="ECO:0000256" key="4">
    <source>
        <dbReference type="ARBA" id="ARBA00023125"/>
    </source>
</evidence>
<dbReference type="EMBL" id="CP135444">
    <property type="protein sequence ID" value="WRY35099.1"/>
    <property type="molecule type" value="Genomic_DNA"/>
</dbReference>
<dbReference type="PANTHER" id="PTHR30204:SF16">
    <property type="entry name" value="HTH-TYPE TRANSCRIPTIONAL REGULATOR CUER"/>
    <property type="match status" value="1"/>
</dbReference>
<dbReference type="RefSeq" id="WP_330646842.1">
    <property type="nucleotide sequence ID" value="NZ_CP135444.1"/>
</dbReference>
<dbReference type="InterPro" id="IPR000551">
    <property type="entry name" value="MerR-type_HTH_dom"/>
</dbReference>
<dbReference type="Gene3D" id="1.10.1660.10">
    <property type="match status" value="1"/>
</dbReference>
<dbReference type="SUPFAM" id="SSF46955">
    <property type="entry name" value="Putative DNA-binding domain"/>
    <property type="match status" value="1"/>
</dbReference>
<accession>A0ABZ1E527</accession>
<organism evidence="9 10">
    <name type="scientific">Thioclava litoralis</name>
    <dbReference type="NCBI Taxonomy" id="3076557"/>
    <lineage>
        <taxon>Bacteria</taxon>
        <taxon>Pseudomonadati</taxon>
        <taxon>Pseudomonadota</taxon>
        <taxon>Alphaproteobacteria</taxon>
        <taxon>Rhodobacterales</taxon>
        <taxon>Paracoccaceae</taxon>
        <taxon>Thioclava</taxon>
    </lineage>
</organism>
<sequence>MKDEKIGFWPNVLVPTLFPLPRCAIVICCTWRDKMNIGEISKATGLPVKTLRYYEEIGLISPSRAPNGYRLYDAKELEQLQFLSQARAMGFPLEECRSFLDLLADRSRASRDVHDLAHTRLLEVQKRIADLKALEMRLEEMMARCRDDDNPDCAILDSLSRFGTKITQPDETRRT</sequence>
<reference evidence="9 10" key="1">
    <citation type="submission" date="2023-09" db="EMBL/GenBank/DDBJ databases">
        <title>Thioclava shenzhenensis sp. nov., a multidrug resistant bacteria-antagonizing species isolated from coastal seawater.</title>
        <authorList>
            <person name="Long M."/>
        </authorList>
    </citation>
    <scope>NUCLEOTIDE SEQUENCE [LARGE SCALE GENOMIC DNA]</scope>
    <source>
        <strain evidence="9 10">FTW29</strain>
        <plasmid evidence="9 10">unnamed1</plasmid>
    </source>
</reference>
<protein>
    <recommendedName>
        <fullName evidence="2">HTH-type transcriptional regulator CueR</fullName>
    </recommendedName>
    <alternativeName>
        <fullName evidence="7">Copper efflux regulator</fullName>
    </alternativeName>
    <alternativeName>
        <fullName evidence="6">Copper export regulator</fullName>
    </alternativeName>
</protein>
<gene>
    <name evidence="9" type="ORF">RPE78_14765</name>
</gene>
<evidence type="ECO:0000313" key="9">
    <source>
        <dbReference type="EMBL" id="WRY35099.1"/>
    </source>
</evidence>
<dbReference type="PANTHER" id="PTHR30204">
    <property type="entry name" value="REDOX-CYCLING DRUG-SENSING TRANSCRIPTIONAL ACTIVATOR SOXR"/>
    <property type="match status" value="1"/>
</dbReference>
<dbReference type="InterPro" id="IPR009061">
    <property type="entry name" value="DNA-bd_dom_put_sf"/>
</dbReference>
<keyword evidence="10" id="KW-1185">Reference proteome</keyword>
<proteinExistence type="predicted"/>
<evidence type="ECO:0000256" key="1">
    <source>
        <dbReference type="ARBA" id="ARBA00011738"/>
    </source>
</evidence>
<name>A0ABZ1E527_9RHOB</name>
<keyword evidence="3" id="KW-0186">Copper</keyword>